<protein>
    <submittedName>
        <fullName evidence="2">Uncharacterized protein</fullName>
    </submittedName>
</protein>
<feature type="region of interest" description="Disordered" evidence="1">
    <location>
        <begin position="175"/>
        <end position="211"/>
    </location>
</feature>
<feature type="compositionally biased region" description="Basic and acidic residues" evidence="1">
    <location>
        <begin position="448"/>
        <end position="465"/>
    </location>
</feature>
<feature type="region of interest" description="Disordered" evidence="1">
    <location>
        <begin position="445"/>
        <end position="485"/>
    </location>
</feature>
<feature type="region of interest" description="Disordered" evidence="1">
    <location>
        <begin position="243"/>
        <end position="310"/>
    </location>
</feature>
<accession>A0A165JIU9</accession>
<proteinExistence type="predicted"/>
<evidence type="ECO:0000313" key="2">
    <source>
        <dbReference type="EMBL" id="KZV94905.1"/>
    </source>
</evidence>
<evidence type="ECO:0000313" key="3">
    <source>
        <dbReference type="Proteomes" id="UP000077266"/>
    </source>
</evidence>
<sequence>MSQSNTPQPGEIWVARASALLGALRAADLYSAAPPSIVMQAKKDRLEMGQDVPDARPCIVLKADKQNTIRLIPTTTLQGQPLHLVNGHLRHFVVPFGEHDGDDETSIRPTTTWLKSTMMPTYICAYPLDVKRIDVTSRYSYDGSIFALDGDELLKLQQICNAKLNEYKLKPKREMQQYHDSYDEDKRRRHERWAAGPASAPPEPLSASRAADATPAFSRGVGVSQLQRLPLTAPRRLNSVVESGPLSANASPPMALDLSIDDDDADRTDEWPSLGEAYSADGSPTEGLRAKGRARSASGLLESKDATSGQRNAWANPLAIGKVLSVEERASLRVAGSVQTADAPVPPTDAASRERLHSTGAKFTAPCMQHAMAPVWDHPPSPLSHQMAPPISVARPLIAGKHDAWTVQLHADFQTTFKIQKRVKEASFAQAMLRLALEEAETINIDRSQGKEERKVARRQMRDQFESEVQESPSDTEFQTPEGMS</sequence>
<dbReference type="EMBL" id="KV425965">
    <property type="protein sequence ID" value="KZV94905.1"/>
    <property type="molecule type" value="Genomic_DNA"/>
</dbReference>
<dbReference type="Proteomes" id="UP000077266">
    <property type="component" value="Unassembled WGS sequence"/>
</dbReference>
<feature type="compositionally biased region" description="Basic and acidic residues" evidence="1">
    <location>
        <begin position="175"/>
        <end position="186"/>
    </location>
</feature>
<dbReference type="InParanoid" id="A0A165JIU9"/>
<name>A0A165JIU9_EXIGL</name>
<feature type="region of interest" description="Disordered" evidence="1">
    <location>
        <begin position="335"/>
        <end position="355"/>
    </location>
</feature>
<organism evidence="2 3">
    <name type="scientific">Exidia glandulosa HHB12029</name>
    <dbReference type="NCBI Taxonomy" id="1314781"/>
    <lineage>
        <taxon>Eukaryota</taxon>
        <taxon>Fungi</taxon>
        <taxon>Dikarya</taxon>
        <taxon>Basidiomycota</taxon>
        <taxon>Agaricomycotina</taxon>
        <taxon>Agaricomycetes</taxon>
        <taxon>Auriculariales</taxon>
        <taxon>Exidiaceae</taxon>
        <taxon>Exidia</taxon>
    </lineage>
</organism>
<dbReference type="AlphaFoldDB" id="A0A165JIU9"/>
<reference evidence="2 3" key="1">
    <citation type="journal article" date="2016" name="Mol. Biol. Evol.">
        <title>Comparative Genomics of Early-Diverging Mushroom-Forming Fungi Provides Insights into the Origins of Lignocellulose Decay Capabilities.</title>
        <authorList>
            <person name="Nagy L.G."/>
            <person name="Riley R."/>
            <person name="Tritt A."/>
            <person name="Adam C."/>
            <person name="Daum C."/>
            <person name="Floudas D."/>
            <person name="Sun H."/>
            <person name="Yadav J.S."/>
            <person name="Pangilinan J."/>
            <person name="Larsson K.H."/>
            <person name="Matsuura K."/>
            <person name="Barry K."/>
            <person name="Labutti K."/>
            <person name="Kuo R."/>
            <person name="Ohm R.A."/>
            <person name="Bhattacharya S.S."/>
            <person name="Shirouzu T."/>
            <person name="Yoshinaga Y."/>
            <person name="Martin F.M."/>
            <person name="Grigoriev I.V."/>
            <person name="Hibbett D.S."/>
        </authorList>
    </citation>
    <scope>NUCLEOTIDE SEQUENCE [LARGE SCALE GENOMIC DNA]</scope>
    <source>
        <strain evidence="2 3">HHB12029</strain>
    </source>
</reference>
<keyword evidence="3" id="KW-1185">Reference proteome</keyword>
<feature type="compositionally biased region" description="Polar residues" evidence="1">
    <location>
        <begin position="470"/>
        <end position="479"/>
    </location>
</feature>
<gene>
    <name evidence="2" type="ORF">EXIGLDRAFT_708060</name>
</gene>
<evidence type="ECO:0000256" key="1">
    <source>
        <dbReference type="SAM" id="MobiDB-lite"/>
    </source>
</evidence>